<evidence type="ECO:0000313" key="2">
    <source>
        <dbReference type="EMBL" id="QJA53747.1"/>
    </source>
</evidence>
<feature type="transmembrane region" description="Helical" evidence="1">
    <location>
        <begin position="6"/>
        <end position="27"/>
    </location>
</feature>
<sequence>MEGISWYEIAGYAGTIVFLLLSGYFAIKWQQAVGLLRELGEAFTATAKAIEPDEDGKVWLTRLEAISLLKEWQDVFAQALLLIGKK</sequence>
<reference evidence="2" key="1">
    <citation type="submission" date="2020-03" db="EMBL/GenBank/DDBJ databases">
        <title>The deep terrestrial virosphere.</title>
        <authorList>
            <person name="Holmfeldt K."/>
            <person name="Nilsson E."/>
            <person name="Simone D."/>
            <person name="Lopez-Fernandez M."/>
            <person name="Wu X."/>
            <person name="de Brujin I."/>
            <person name="Lundin D."/>
            <person name="Andersson A."/>
            <person name="Bertilsson S."/>
            <person name="Dopson M."/>
        </authorList>
    </citation>
    <scope>NUCLEOTIDE SEQUENCE</scope>
    <source>
        <strain evidence="2">TM448A03878</strain>
    </source>
</reference>
<accession>A0A6H2A2E1</accession>
<dbReference type="AlphaFoldDB" id="A0A6H2A2E1"/>
<gene>
    <name evidence="2" type="ORF">TM448A03878_0007</name>
</gene>
<dbReference type="EMBL" id="MT144447">
    <property type="protein sequence ID" value="QJA53747.1"/>
    <property type="molecule type" value="Genomic_DNA"/>
</dbReference>
<name>A0A6H2A2E1_9ZZZZ</name>
<proteinExistence type="predicted"/>
<keyword evidence="1" id="KW-1133">Transmembrane helix</keyword>
<evidence type="ECO:0000256" key="1">
    <source>
        <dbReference type="SAM" id="Phobius"/>
    </source>
</evidence>
<keyword evidence="1" id="KW-0812">Transmembrane</keyword>
<protein>
    <submittedName>
        <fullName evidence="2">Uncharacterized protein</fullName>
    </submittedName>
</protein>
<organism evidence="2">
    <name type="scientific">viral metagenome</name>
    <dbReference type="NCBI Taxonomy" id="1070528"/>
    <lineage>
        <taxon>unclassified sequences</taxon>
        <taxon>metagenomes</taxon>
        <taxon>organismal metagenomes</taxon>
    </lineage>
</organism>
<keyword evidence="1" id="KW-0472">Membrane</keyword>